<comment type="subcellular location">
    <subcellularLocation>
        <location evidence="1 9">Cell inner membrane</location>
        <topology evidence="1 9">Multi-pass membrane protein</topology>
    </subcellularLocation>
</comment>
<keyword evidence="4 9" id="KW-0997">Cell inner membrane</keyword>
<feature type="transmembrane region" description="Helical" evidence="9">
    <location>
        <begin position="12"/>
        <end position="33"/>
    </location>
</feature>
<protein>
    <recommendedName>
        <fullName evidence="9">TRAP transporter small permease protein</fullName>
    </recommendedName>
</protein>
<dbReference type="InterPro" id="IPR007387">
    <property type="entry name" value="TRAP_DctQ"/>
</dbReference>
<comment type="similarity">
    <text evidence="8 9">Belongs to the TRAP transporter small permease family.</text>
</comment>
<name>A0A9X3IRN4_9GAMM</name>
<feature type="domain" description="Tripartite ATP-independent periplasmic transporters DctQ component" evidence="10">
    <location>
        <begin position="27"/>
        <end position="156"/>
    </location>
</feature>
<sequence>MVRLYIHLVKRINQGAGAIAGALMIYMAGHILLEIVMRFFNSSTFVLNEFVGYAVATMTFFGLGYTLERAGLIRVDMLTGRLSEGANVLIDLLVSSACLLLFGWLSWFWGQNVVRSFSRNIHSDSLANTPLWIPEGLVLTGLVIFCLSLLARVLSLALYRQPPCYLDGEPQELH</sequence>
<evidence type="ECO:0000256" key="8">
    <source>
        <dbReference type="ARBA" id="ARBA00038436"/>
    </source>
</evidence>
<evidence type="ECO:0000313" key="12">
    <source>
        <dbReference type="Proteomes" id="UP001150830"/>
    </source>
</evidence>
<keyword evidence="5 9" id="KW-0812">Transmembrane</keyword>
<evidence type="ECO:0000256" key="1">
    <source>
        <dbReference type="ARBA" id="ARBA00004429"/>
    </source>
</evidence>
<feature type="transmembrane region" description="Helical" evidence="9">
    <location>
        <begin position="88"/>
        <end position="109"/>
    </location>
</feature>
<feature type="transmembrane region" description="Helical" evidence="9">
    <location>
        <begin position="129"/>
        <end position="151"/>
    </location>
</feature>
<evidence type="ECO:0000256" key="6">
    <source>
        <dbReference type="ARBA" id="ARBA00022989"/>
    </source>
</evidence>
<evidence type="ECO:0000313" key="11">
    <source>
        <dbReference type="EMBL" id="MCY0965061.1"/>
    </source>
</evidence>
<keyword evidence="7 9" id="KW-0472">Membrane</keyword>
<keyword evidence="6 9" id="KW-1133">Transmembrane helix</keyword>
<evidence type="ECO:0000259" key="10">
    <source>
        <dbReference type="Pfam" id="PF04290"/>
    </source>
</evidence>
<evidence type="ECO:0000256" key="9">
    <source>
        <dbReference type="RuleBase" id="RU369079"/>
    </source>
</evidence>
<dbReference type="PANTHER" id="PTHR35011:SF10">
    <property type="entry name" value="TRAP TRANSPORTER SMALL PERMEASE PROTEIN"/>
    <property type="match status" value="1"/>
</dbReference>
<dbReference type="GO" id="GO:0022857">
    <property type="term" value="F:transmembrane transporter activity"/>
    <property type="evidence" value="ECO:0007669"/>
    <property type="project" value="UniProtKB-UniRule"/>
</dbReference>
<dbReference type="Proteomes" id="UP001150830">
    <property type="component" value="Unassembled WGS sequence"/>
</dbReference>
<evidence type="ECO:0000256" key="5">
    <source>
        <dbReference type="ARBA" id="ARBA00022692"/>
    </source>
</evidence>
<organism evidence="11 12">
    <name type="scientific">Parathalassolituus penaei</name>
    <dbReference type="NCBI Taxonomy" id="2997323"/>
    <lineage>
        <taxon>Bacteria</taxon>
        <taxon>Pseudomonadati</taxon>
        <taxon>Pseudomonadota</taxon>
        <taxon>Gammaproteobacteria</taxon>
        <taxon>Oceanospirillales</taxon>
        <taxon>Oceanospirillaceae</taxon>
        <taxon>Parathalassolituus</taxon>
    </lineage>
</organism>
<evidence type="ECO:0000256" key="3">
    <source>
        <dbReference type="ARBA" id="ARBA00022475"/>
    </source>
</evidence>
<dbReference type="InterPro" id="IPR055348">
    <property type="entry name" value="DctQ"/>
</dbReference>
<dbReference type="EMBL" id="JAPNOA010000020">
    <property type="protein sequence ID" value="MCY0965061.1"/>
    <property type="molecule type" value="Genomic_DNA"/>
</dbReference>
<keyword evidence="2 9" id="KW-0813">Transport</keyword>
<dbReference type="AlphaFoldDB" id="A0A9X3IRN4"/>
<gene>
    <name evidence="11" type="ORF">OUO13_07670</name>
</gene>
<reference evidence="11" key="1">
    <citation type="submission" date="2022-11" db="EMBL/GenBank/DDBJ databases">
        <title>Parathalassolutuus dongxingensis gen. nov., sp. nov., a novel member of family Oceanospirillaceae isolated from a coastal shrimp pond in Guangxi, China.</title>
        <authorList>
            <person name="Chen H."/>
        </authorList>
    </citation>
    <scope>NUCLEOTIDE SEQUENCE</scope>
    <source>
        <strain evidence="11">G-43</strain>
    </source>
</reference>
<keyword evidence="12" id="KW-1185">Reference proteome</keyword>
<keyword evidence="3" id="KW-1003">Cell membrane</keyword>
<evidence type="ECO:0000256" key="4">
    <source>
        <dbReference type="ARBA" id="ARBA00022519"/>
    </source>
</evidence>
<dbReference type="GO" id="GO:0015740">
    <property type="term" value="P:C4-dicarboxylate transport"/>
    <property type="evidence" value="ECO:0007669"/>
    <property type="project" value="TreeGrafter"/>
</dbReference>
<evidence type="ECO:0000256" key="2">
    <source>
        <dbReference type="ARBA" id="ARBA00022448"/>
    </source>
</evidence>
<comment type="caution">
    <text evidence="11">The sequence shown here is derived from an EMBL/GenBank/DDBJ whole genome shotgun (WGS) entry which is preliminary data.</text>
</comment>
<feature type="transmembrane region" description="Helical" evidence="9">
    <location>
        <begin position="45"/>
        <end position="67"/>
    </location>
</feature>
<evidence type="ECO:0000256" key="7">
    <source>
        <dbReference type="ARBA" id="ARBA00023136"/>
    </source>
</evidence>
<accession>A0A9X3IRN4</accession>
<dbReference type="GO" id="GO:0005886">
    <property type="term" value="C:plasma membrane"/>
    <property type="evidence" value="ECO:0007669"/>
    <property type="project" value="UniProtKB-SubCell"/>
</dbReference>
<dbReference type="RefSeq" id="WP_283173276.1">
    <property type="nucleotide sequence ID" value="NZ_JAPNOA010000020.1"/>
</dbReference>
<dbReference type="PANTHER" id="PTHR35011">
    <property type="entry name" value="2,3-DIKETO-L-GULONATE TRAP TRANSPORTER SMALL PERMEASE PROTEIN YIAM"/>
    <property type="match status" value="1"/>
</dbReference>
<comment type="subunit">
    <text evidence="9">The complex comprises the extracytoplasmic solute receptor protein and the two transmembrane proteins.</text>
</comment>
<proteinExistence type="inferred from homology"/>
<comment type="function">
    <text evidence="9">Part of the tripartite ATP-independent periplasmic (TRAP) transport system.</text>
</comment>
<dbReference type="Pfam" id="PF04290">
    <property type="entry name" value="DctQ"/>
    <property type="match status" value="1"/>
</dbReference>